<name>A0A811U0K7_CERCA</name>
<reference evidence="1" key="1">
    <citation type="submission" date="2020-11" db="EMBL/GenBank/DDBJ databases">
        <authorList>
            <person name="Whitehead M."/>
        </authorList>
    </citation>
    <scope>NUCLEOTIDE SEQUENCE</scope>
    <source>
        <strain evidence="1">EGII</strain>
    </source>
</reference>
<keyword evidence="2" id="KW-1185">Reference proteome</keyword>
<dbReference type="Pfam" id="PF16037">
    <property type="entry name" value="DUF4790"/>
    <property type="match status" value="1"/>
</dbReference>
<accession>A0A811U0K7</accession>
<evidence type="ECO:0000313" key="2">
    <source>
        <dbReference type="Proteomes" id="UP000606786"/>
    </source>
</evidence>
<protein>
    <submittedName>
        <fullName evidence="1">(Mediterranean fruit fly) hypothetical protein</fullName>
    </submittedName>
</protein>
<dbReference type="AlphaFoldDB" id="A0A811U0K7"/>
<organism evidence="1 2">
    <name type="scientific">Ceratitis capitata</name>
    <name type="common">Mediterranean fruit fly</name>
    <name type="synonym">Tephritis capitata</name>
    <dbReference type="NCBI Taxonomy" id="7213"/>
    <lineage>
        <taxon>Eukaryota</taxon>
        <taxon>Metazoa</taxon>
        <taxon>Ecdysozoa</taxon>
        <taxon>Arthropoda</taxon>
        <taxon>Hexapoda</taxon>
        <taxon>Insecta</taxon>
        <taxon>Pterygota</taxon>
        <taxon>Neoptera</taxon>
        <taxon>Endopterygota</taxon>
        <taxon>Diptera</taxon>
        <taxon>Brachycera</taxon>
        <taxon>Muscomorpha</taxon>
        <taxon>Tephritoidea</taxon>
        <taxon>Tephritidae</taxon>
        <taxon>Ceratitis</taxon>
        <taxon>Ceratitis</taxon>
    </lineage>
</organism>
<sequence>MSLFQPHRKSTRRTVLSLALDEVSPRVSYQDADENISRKSSGLFQPSLVIARRSPQKALEGEIYQLNDDVDMRYTHNHDEADSKDLLSREPSFTMAFHNNSLLSYKKSARKYEKQFQYEISRLLEAQPTAYEVVSLHRHLSYTTLWPPLHNRRELARSKCLFSNYTWKQKKHLYKLSQ</sequence>
<dbReference type="Proteomes" id="UP000606786">
    <property type="component" value="Unassembled WGS sequence"/>
</dbReference>
<gene>
    <name evidence="1" type="ORF">CCAP1982_LOCUS532</name>
</gene>
<comment type="caution">
    <text evidence="1">The sequence shown here is derived from an EMBL/GenBank/DDBJ whole genome shotgun (WGS) entry which is preliminary data.</text>
</comment>
<dbReference type="EMBL" id="CAJHJT010000001">
    <property type="protein sequence ID" value="CAD6991617.1"/>
    <property type="molecule type" value="Genomic_DNA"/>
</dbReference>
<dbReference type="InterPro" id="IPR032004">
    <property type="entry name" value="DUF4790"/>
</dbReference>
<proteinExistence type="predicted"/>
<evidence type="ECO:0000313" key="1">
    <source>
        <dbReference type="EMBL" id="CAD6991617.1"/>
    </source>
</evidence>
<dbReference type="OrthoDB" id="7675754at2759"/>